<evidence type="ECO:0000313" key="3">
    <source>
        <dbReference type="Proteomes" id="UP001595767"/>
    </source>
</evidence>
<evidence type="ECO:0000256" key="1">
    <source>
        <dbReference type="SAM" id="Phobius"/>
    </source>
</evidence>
<feature type="transmembrane region" description="Helical" evidence="1">
    <location>
        <begin position="79"/>
        <end position="97"/>
    </location>
</feature>
<evidence type="ECO:0008006" key="4">
    <source>
        <dbReference type="Google" id="ProtNLM"/>
    </source>
</evidence>
<feature type="transmembrane region" description="Helical" evidence="1">
    <location>
        <begin position="12"/>
        <end position="32"/>
    </location>
</feature>
<feature type="transmembrane region" description="Helical" evidence="1">
    <location>
        <begin position="38"/>
        <end position="59"/>
    </location>
</feature>
<dbReference type="Proteomes" id="UP001595767">
    <property type="component" value="Unassembled WGS sequence"/>
</dbReference>
<evidence type="ECO:0000313" key="2">
    <source>
        <dbReference type="EMBL" id="MFC4126821.1"/>
    </source>
</evidence>
<gene>
    <name evidence="2" type="ORF">ACFOW8_17945</name>
</gene>
<accession>A0ABV8L7L0</accession>
<name>A0ABV8L7L0_9NOCA</name>
<keyword evidence="1" id="KW-0812">Transmembrane</keyword>
<organism evidence="2 3">
    <name type="scientific">Nocardia rhizosphaerae</name>
    <dbReference type="NCBI Taxonomy" id="1691571"/>
    <lineage>
        <taxon>Bacteria</taxon>
        <taxon>Bacillati</taxon>
        <taxon>Actinomycetota</taxon>
        <taxon>Actinomycetes</taxon>
        <taxon>Mycobacteriales</taxon>
        <taxon>Nocardiaceae</taxon>
        <taxon>Nocardia</taxon>
    </lineage>
</organism>
<keyword evidence="3" id="KW-1185">Reference proteome</keyword>
<keyword evidence="1" id="KW-0472">Membrane</keyword>
<sequence length="136" mass="14700">MTTTWVRPTHRWLAVAFTAILVVTVLALAVSGPEWVSYLPLIPLAGLFVSGLVMLVLVYRGRGRASSGPSALVRRAHRWSGVVFLVAVAATVVALSLPEPIVWVSYLPLFPLAGLLFSGLTMLVTPRLRARKAARV</sequence>
<feature type="transmembrane region" description="Helical" evidence="1">
    <location>
        <begin position="103"/>
        <end position="125"/>
    </location>
</feature>
<protein>
    <recommendedName>
        <fullName evidence="4">Transmembrane protein</fullName>
    </recommendedName>
</protein>
<reference evidence="3" key="1">
    <citation type="journal article" date="2019" name="Int. J. Syst. Evol. Microbiol.">
        <title>The Global Catalogue of Microorganisms (GCM) 10K type strain sequencing project: providing services to taxonomists for standard genome sequencing and annotation.</title>
        <authorList>
            <consortium name="The Broad Institute Genomics Platform"/>
            <consortium name="The Broad Institute Genome Sequencing Center for Infectious Disease"/>
            <person name="Wu L."/>
            <person name="Ma J."/>
        </authorList>
    </citation>
    <scope>NUCLEOTIDE SEQUENCE [LARGE SCALE GENOMIC DNA]</scope>
    <source>
        <strain evidence="3">CGMCC 4.7204</strain>
    </source>
</reference>
<comment type="caution">
    <text evidence="2">The sequence shown here is derived from an EMBL/GenBank/DDBJ whole genome shotgun (WGS) entry which is preliminary data.</text>
</comment>
<proteinExistence type="predicted"/>
<dbReference type="EMBL" id="JBHSBA010000007">
    <property type="protein sequence ID" value="MFC4126821.1"/>
    <property type="molecule type" value="Genomic_DNA"/>
</dbReference>
<dbReference type="RefSeq" id="WP_378551770.1">
    <property type="nucleotide sequence ID" value="NZ_JBHSBA010000007.1"/>
</dbReference>
<keyword evidence="1" id="KW-1133">Transmembrane helix</keyword>